<name>A0A7J7NAM4_9MAGN</name>
<dbReference type="Proteomes" id="UP000541444">
    <property type="component" value="Unassembled WGS sequence"/>
</dbReference>
<proteinExistence type="predicted"/>
<evidence type="ECO:0000313" key="1">
    <source>
        <dbReference type="EMBL" id="KAF6164143.1"/>
    </source>
</evidence>
<evidence type="ECO:0000313" key="2">
    <source>
        <dbReference type="Proteomes" id="UP000541444"/>
    </source>
</evidence>
<protein>
    <submittedName>
        <fullName evidence="1">Uncharacterized protein</fullName>
    </submittedName>
</protein>
<feature type="non-terminal residue" evidence="1">
    <location>
        <position position="1"/>
    </location>
</feature>
<comment type="caution">
    <text evidence="1">The sequence shown here is derived from an EMBL/GenBank/DDBJ whole genome shotgun (WGS) entry which is preliminary data.</text>
</comment>
<sequence length="97" mass="10707">MKTLIFKIPKKGLANRVPRKRRSEFPELENIQSTAENLLQQVAPREGLEDVEVNLKAISSEYGGGLLKASTGQTTVVSVEEHTLEVEKAEDEASQVT</sequence>
<reference evidence="1 2" key="1">
    <citation type="journal article" date="2020" name="IScience">
        <title>Genome Sequencing of the Endangered Kingdonia uniflora (Circaeasteraceae, Ranunculales) Reveals Potential Mechanisms of Evolutionary Specialization.</title>
        <authorList>
            <person name="Sun Y."/>
            <person name="Deng T."/>
            <person name="Zhang A."/>
            <person name="Moore M.J."/>
            <person name="Landis J.B."/>
            <person name="Lin N."/>
            <person name="Zhang H."/>
            <person name="Zhang X."/>
            <person name="Huang J."/>
            <person name="Zhang X."/>
            <person name="Sun H."/>
            <person name="Wang H."/>
        </authorList>
    </citation>
    <scope>NUCLEOTIDE SEQUENCE [LARGE SCALE GENOMIC DNA]</scope>
    <source>
        <strain evidence="1">TB1705</strain>
        <tissue evidence="1">Leaf</tissue>
    </source>
</reference>
<accession>A0A7J7NAM4</accession>
<dbReference type="AlphaFoldDB" id="A0A7J7NAM4"/>
<gene>
    <name evidence="1" type="ORF">GIB67_017727</name>
</gene>
<dbReference type="EMBL" id="JACGCM010000940">
    <property type="protein sequence ID" value="KAF6164143.1"/>
    <property type="molecule type" value="Genomic_DNA"/>
</dbReference>
<keyword evidence="2" id="KW-1185">Reference proteome</keyword>
<organism evidence="1 2">
    <name type="scientific">Kingdonia uniflora</name>
    <dbReference type="NCBI Taxonomy" id="39325"/>
    <lineage>
        <taxon>Eukaryota</taxon>
        <taxon>Viridiplantae</taxon>
        <taxon>Streptophyta</taxon>
        <taxon>Embryophyta</taxon>
        <taxon>Tracheophyta</taxon>
        <taxon>Spermatophyta</taxon>
        <taxon>Magnoliopsida</taxon>
        <taxon>Ranunculales</taxon>
        <taxon>Circaeasteraceae</taxon>
        <taxon>Kingdonia</taxon>
    </lineage>
</organism>